<dbReference type="PANTHER" id="PTHR30427">
    <property type="entry name" value="TRANSCRIPTIONAL ACTIVATOR PROTEIN LYSR"/>
    <property type="match status" value="1"/>
</dbReference>
<keyword evidence="7" id="KW-1185">Reference proteome</keyword>
<dbReference type="SUPFAM" id="SSF46785">
    <property type="entry name" value="Winged helix' DNA-binding domain"/>
    <property type="match status" value="1"/>
</dbReference>
<comment type="caution">
    <text evidence="6">The sequence shown here is derived from an EMBL/GenBank/DDBJ whole genome shotgun (WGS) entry which is preliminary data.</text>
</comment>
<proteinExistence type="inferred from homology"/>
<organism evidence="6 7">
    <name type="scientific">Paracoccus broussonetiae</name>
    <dbReference type="NCBI Taxonomy" id="3075834"/>
    <lineage>
        <taxon>Bacteria</taxon>
        <taxon>Pseudomonadati</taxon>
        <taxon>Pseudomonadota</taxon>
        <taxon>Alphaproteobacteria</taxon>
        <taxon>Rhodobacterales</taxon>
        <taxon>Paracoccaceae</taxon>
        <taxon>Paracoccus</taxon>
    </lineage>
</organism>
<evidence type="ECO:0000256" key="4">
    <source>
        <dbReference type="ARBA" id="ARBA00023163"/>
    </source>
</evidence>
<dbReference type="InterPro" id="IPR036390">
    <property type="entry name" value="WH_DNA-bd_sf"/>
</dbReference>
<dbReference type="Gene3D" id="3.40.190.290">
    <property type="match status" value="1"/>
</dbReference>
<keyword evidence="2" id="KW-0805">Transcription regulation</keyword>
<dbReference type="PANTHER" id="PTHR30427:SF1">
    <property type="entry name" value="TRANSCRIPTIONAL ACTIVATOR PROTEIN LYSR"/>
    <property type="match status" value="1"/>
</dbReference>
<dbReference type="SUPFAM" id="SSF53850">
    <property type="entry name" value="Periplasmic binding protein-like II"/>
    <property type="match status" value="1"/>
</dbReference>
<dbReference type="PROSITE" id="PS50931">
    <property type="entry name" value="HTH_LYSR"/>
    <property type="match status" value="1"/>
</dbReference>
<dbReference type="EMBL" id="JAVRQI010000026">
    <property type="protein sequence ID" value="MDT1064590.1"/>
    <property type="molecule type" value="Genomic_DNA"/>
</dbReference>
<dbReference type="InterPro" id="IPR000847">
    <property type="entry name" value="LysR_HTH_N"/>
</dbReference>
<evidence type="ECO:0000256" key="3">
    <source>
        <dbReference type="ARBA" id="ARBA00023125"/>
    </source>
</evidence>
<feature type="domain" description="HTH lysR-type" evidence="5">
    <location>
        <begin position="5"/>
        <end position="62"/>
    </location>
</feature>
<reference evidence="7" key="1">
    <citation type="submission" date="2023-07" db="EMBL/GenBank/DDBJ databases">
        <title>Characterization of two Paracoccaceae strains isolated from Phycosphere and proposal of Xinfangfangia lacusdiani sp. nov.</title>
        <authorList>
            <person name="Deng Y."/>
            <person name="Zhang Y.Q."/>
        </authorList>
    </citation>
    <scope>NUCLEOTIDE SEQUENCE [LARGE SCALE GENOMIC DNA]</scope>
    <source>
        <strain evidence="7">CPCC 101403</strain>
    </source>
</reference>
<dbReference type="RefSeq" id="WP_311761675.1">
    <property type="nucleotide sequence ID" value="NZ_JAVRQI010000026.1"/>
</dbReference>
<dbReference type="Proteomes" id="UP001251085">
    <property type="component" value="Unassembled WGS sequence"/>
</dbReference>
<evidence type="ECO:0000256" key="1">
    <source>
        <dbReference type="ARBA" id="ARBA00009437"/>
    </source>
</evidence>
<sequence length="323" mass="35960">MRRQLRFRHIEGLQAILSSGTATGAAAMMNVTQPAVTQLIKEAEDIVGYTLFDRRGGRLSPTNEARLLYEEIHRCYTGIEHINAFCDKLRAEKGHSLVLAAVPSLALSILPKALASYHRQDRGTYFKVMPRHSNDALEQVGSQKGDIGFGTREVRVPGITCSLISSFPLLAVLPAGHELAAKEQVALEDFQGERFIRMSPSEGLNDVFTEMLDERGIELTPVGESPMATVGCALVESGIGITAVDHCAAYLFLDRDVVIRPIAPRITSTYYAYWLTRNIRERVIDRFLGHLRTEAAQYEQHLQEWLRKDGRRLPCAISRPGDA</sequence>
<evidence type="ECO:0000259" key="5">
    <source>
        <dbReference type="PROSITE" id="PS50931"/>
    </source>
</evidence>
<dbReference type="InterPro" id="IPR005119">
    <property type="entry name" value="LysR_subst-bd"/>
</dbReference>
<keyword evidence="3" id="KW-0238">DNA-binding</keyword>
<dbReference type="Pfam" id="PF03466">
    <property type="entry name" value="LysR_substrate"/>
    <property type="match status" value="1"/>
</dbReference>
<name>A0ABU3EK16_9RHOB</name>
<evidence type="ECO:0000313" key="6">
    <source>
        <dbReference type="EMBL" id="MDT1064590.1"/>
    </source>
</evidence>
<accession>A0ABU3EK16</accession>
<comment type="similarity">
    <text evidence="1">Belongs to the LysR transcriptional regulatory family.</text>
</comment>
<dbReference type="Pfam" id="PF00126">
    <property type="entry name" value="HTH_1"/>
    <property type="match status" value="1"/>
</dbReference>
<gene>
    <name evidence="6" type="ORF">RM190_22210</name>
</gene>
<evidence type="ECO:0000313" key="7">
    <source>
        <dbReference type="Proteomes" id="UP001251085"/>
    </source>
</evidence>
<protein>
    <submittedName>
        <fullName evidence="6">LysR substrate-binding domain-containing protein</fullName>
    </submittedName>
</protein>
<evidence type="ECO:0000256" key="2">
    <source>
        <dbReference type="ARBA" id="ARBA00023015"/>
    </source>
</evidence>
<dbReference type="Gene3D" id="1.10.10.10">
    <property type="entry name" value="Winged helix-like DNA-binding domain superfamily/Winged helix DNA-binding domain"/>
    <property type="match status" value="1"/>
</dbReference>
<keyword evidence="4" id="KW-0804">Transcription</keyword>
<dbReference type="InterPro" id="IPR036388">
    <property type="entry name" value="WH-like_DNA-bd_sf"/>
</dbReference>